<dbReference type="EMBL" id="BAABBE010000035">
    <property type="protein sequence ID" value="GAA3679745.1"/>
    <property type="molecule type" value="Genomic_DNA"/>
</dbReference>
<keyword evidence="1" id="KW-0805">Transcription regulation</keyword>
<sequence length="160" mass="17540">MTGETERKRAARKDAAEHLALTLVGAGMQRMAARVLAAFLFTDEPSLTAGDLGAELGASAGSVSGAVKTVMQMGLIERVAAPGSRREHYRMRDRAWTTLYGRQHAPIDDILSAVARGVATVEPGPARERLIYMRDFYEFLLGEVPSLIERFEQRRAGPRP</sequence>
<dbReference type="Gene3D" id="1.10.287.160">
    <property type="entry name" value="HR1 repeat"/>
    <property type="match status" value="1"/>
</dbReference>
<feature type="domain" description="HTH marR-type" evidence="4">
    <location>
        <begin position="27"/>
        <end position="87"/>
    </location>
</feature>
<dbReference type="Pfam" id="PF12802">
    <property type="entry name" value="MarR_2"/>
    <property type="match status" value="1"/>
</dbReference>
<reference evidence="6" key="1">
    <citation type="journal article" date="2019" name="Int. J. Syst. Evol. Microbiol.">
        <title>The Global Catalogue of Microorganisms (GCM) 10K type strain sequencing project: providing services to taxonomists for standard genome sequencing and annotation.</title>
        <authorList>
            <consortium name="The Broad Institute Genomics Platform"/>
            <consortium name="The Broad Institute Genome Sequencing Center for Infectious Disease"/>
            <person name="Wu L."/>
            <person name="Ma J."/>
        </authorList>
    </citation>
    <scope>NUCLEOTIDE SEQUENCE [LARGE SCALE GENOMIC DNA]</scope>
    <source>
        <strain evidence="6">JCM 17494</strain>
    </source>
</reference>
<evidence type="ECO:0000256" key="3">
    <source>
        <dbReference type="ARBA" id="ARBA00023163"/>
    </source>
</evidence>
<dbReference type="InterPro" id="IPR036388">
    <property type="entry name" value="WH-like_DNA-bd_sf"/>
</dbReference>
<organism evidence="5 6">
    <name type="scientific">Lentzea roselyniae</name>
    <dbReference type="NCBI Taxonomy" id="531940"/>
    <lineage>
        <taxon>Bacteria</taxon>
        <taxon>Bacillati</taxon>
        <taxon>Actinomycetota</taxon>
        <taxon>Actinomycetes</taxon>
        <taxon>Pseudonocardiales</taxon>
        <taxon>Pseudonocardiaceae</taxon>
        <taxon>Lentzea</taxon>
    </lineage>
</organism>
<dbReference type="InterPro" id="IPR036390">
    <property type="entry name" value="WH_DNA-bd_sf"/>
</dbReference>
<protein>
    <submittedName>
        <fullName evidence="5">MarR family transcriptional regulator</fullName>
    </submittedName>
</protein>
<proteinExistence type="predicted"/>
<keyword evidence="2" id="KW-0238">DNA-binding</keyword>
<evidence type="ECO:0000313" key="6">
    <source>
        <dbReference type="Proteomes" id="UP001500711"/>
    </source>
</evidence>
<evidence type="ECO:0000256" key="1">
    <source>
        <dbReference type="ARBA" id="ARBA00023015"/>
    </source>
</evidence>
<dbReference type="InterPro" id="IPR000835">
    <property type="entry name" value="HTH_MarR-typ"/>
</dbReference>
<dbReference type="PANTHER" id="PTHR38465:SF2">
    <property type="entry name" value="HTH-TYPE TRANSCRIPTIONAL REGULATOR MMPR5"/>
    <property type="match status" value="1"/>
</dbReference>
<dbReference type="RefSeq" id="WP_346135831.1">
    <property type="nucleotide sequence ID" value="NZ_BAABBE010000035.1"/>
</dbReference>
<dbReference type="PANTHER" id="PTHR38465">
    <property type="entry name" value="HTH-TYPE TRANSCRIPTIONAL REGULATOR MJ1563-RELATED"/>
    <property type="match status" value="1"/>
</dbReference>
<accession>A0ABP7C792</accession>
<keyword evidence="6" id="KW-1185">Reference proteome</keyword>
<dbReference type="InterPro" id="IPR052362">
    <property type="entry name" value="HTH-GbsR_regulator"/>
</dbReference>
<dbReference type="SUPFAM" id="SSF46785">
    <property type="entry name" value="Winged helix' DNA-binding domain"/>
    <property type="match status" value="1"/>
</dbReference>
<evidence type="ECO:0000256" key="2">
    <source>
        <dbReference type="ARBA" id="ARBA00023125"/>
    </source>
</evidence>
<evidence type="ECO:0000313" key="5">
    <source>
        <dbReference type="EMBL" id="GAA3679745.1"/>
    </source>
</evidence>
<gene>
    <name evidence="5" type="ORF">GCM10022267_78190</name>
</gene>
<dbReference type="Gene3D" id="1.10.10.10">
    <property type="entry name" value="Winged helix-like DNA-binding domain superfamily/Winged helix DNA-binding domain"/>
    <property type="match status" value="1"/>
</dbReference>
<comment type="caution">
    <text evidence="5">The sequence shown here is derived from an EMBL/GenBank/DDBJ whole genome shotgun (WGS) entry which is preliminary data.</text>
</comment>
<evidence type="ECO:0000259" key="4">
    <source>
        <dbReference type="Pfam" id="PF12802"/>
    </source>
</evidence>
<keyword evidence="3" id="KW-0804">Transcription</keyword>
<name>A0ABP7C792_9PSEU</name>
<dbReference type="Proteomes" id="UP001500711">
    <property type="component" value="Unassembled WGS sequence"/>
</dbReference>